<evidence type="ECO:0000313" key="2">
    <source>
        <dbReference type="EMBL" id="CRZ11370.1"/>
    </source>
</evidence>
<dbReference type="AlphaFoldDB" id="A0A0H5RB08"/>
<proteinExistence type="predicted"/>
<accession>A0A0H5RB08</accession>
<organism evidence="2">
    <name type="scientific">Spongospora subterranea</name>
    <dbReference type="NCBI Taxonomy" id="70186"/>
    <lineage>
        <taxon>Eukaryota</taxon>
        <taxon>Sar</taxon>
        <taxon>Rhizaria</taxon>
        <taxon>Endomyxa</taxon>
        <taxon>Phytomyxea</taxon>
        <taxon>Plasmodiophorida</taxon>
        <taxon>Plasmodiophoridae</taxon>
        <taxon>Spongospora</taxon>
    </lineage>
</organism>
<protein>
    <submittedName>
        <fullName evidence="2">Uncharacterized protein</fullName>
    </submittedName>
</protein>
<dbReference type="EMBL" id="HACM01010928">
    <property type="protein sequence ID" value="CRZ11370.1"/>
    <property type="molecule type" value="Transcribed_RNA"/>
</dbReference>
<evidence type="ECO:0000256" key="1">
    <source>
        <dbReference type="SAM" id="MobiDB-lite"/>
    </source>
</evidence>
<feature type="region of interest" description="Disordered" evidence="1">
    <location>
        <begin position="1"/>
        <end position="57"/>
    </location>
</feature>
<name>A0A0H5RB08_9EUKA</name>
<reference evidence="2" key="1">
    <citation type="submission" date="2015-04" db="EMBL/GenBank/DDBJ databases">
        <title>The genome sequence of the plant pathogenic Rhizarian Plasmodiophora brassicae reveals insights in its biotrophic life cycle and the origin of chitin synthesis.</title>
        <authorList>
            <person name="Schwelm A."/>
            <person name="Fogelqvist J."/>
            <person name="Knaust A."/>
            <person name="Julke S."/>
            <person name="Lilja T."/>
            <person name="Dhandapani V."/>
            <person name="Bonilla-Rosso G."/>
            <person name="Karlsson M."/>
            <person name="Shevchenko A."/>
            <person name="Choi S.R."/>
            <person name="Kim H.G."/>
            <person name="Park J.Y."/>
            <person name="Lim Y.P."/>
            <person name="Ludwig-Muller J."/>
            <person name="Dixelius C."/>
        </authorList>
    </citation>
    <scope>NUCLEOTIDE SEQUENCE</scope>
    <source>
        <tissue evidence="2">Potato root galls</tissue>
    </source>
</reference>
<feature type="non-terminal residue" evidence="2">
    <location>
        <position position="1"/>
    </location>
</feature>
<feature type="compositionally biased region" description="Gly residues" evidence="1">
    <location>
        <begin position="8"/>
        <end position="17"/>
    </location>
</feature>
<feature type="compositionally biased region" description="Polar residues" evidence="1">
    <location>
        <begin position="44"/>
        <end position="54"/>
    </location>
</feature>
<sequence>GIADHLTVGGGGCGGGFKFKPKHSLSKRNLPQCGKTGTHPPRTPQRQHPINNQPFEPAYRDLLYRRTPTPSFGTRFETFNGKPGIASTPIEQHFKNRNVATPIDQTPIFKNSRSSQQTKKKTLIFSKFVSKKS</sequence>